<reference evidence="3" key="2">
    <citation type="submission" date="2019-11" db="UniProtKB">
        <authorList>
            <consortium name="WormBaseParasite"/>
        </authorList>
    </citation>
    <scope>IDENTIFICATION</scope>
</reference>
<name>A0A0R3UDA9_MESCO</name>
<dbReference type="AlphaFoldDB" id="A0A0R3UDA9"/>
<accession>A0A0R3UDA9</accession>
<organism evidence="1 2">
    <name type="scientific">Mesocestoides corti</name>
    <name type="common">Flatworm</name>
    <dbReference type="NCBI Taxonomy" id="53468"/>
    <lineage>
        <taxon>Eukaryota</taxon>
        <taxon>Metazoa</taxon>
        <taxon>Spiralia</taxon>
        <taxon>Lophotrochozoa</taxon>
        <taxon>Platyhelminthes</taxon>
        <taxon>Cestoda</taxon>
        <taxon>Eucestoda</taxon>
        <taxon>Cyclophyllidea</taxon>
        <taxon>Mesocestoididae</taxon>
        <taxon>Mesocestoides</taxon>
    </lineage>
</organism>
<evidence type="ECO:0000313" key="3">
    <source>
        <dbReference type="WBParaSite" id="MCU_014133-RA"/>
    </source>
</evidence>
<proteinExistence type="predicted"/>
<gene>
    <name evidence="1" type="ORF">MCOS_LOCUS4908</name>
</gene>
<dbReference type="Proteomes" id="UP000267029">
    <property type="component" value="Unassembled WGS sequence"/>
</dbReference>
<evidence type="ECO:0000313" key="1">
    <source>
        <dbReference type="EMBL" id="VDD78905.1"/>
    </source>
</evidence>
<reference evidence="1 2" key="1">
    <citation type="submission" date="2018-10" db="EMBL/GenBank/DDBJ databases">
        <authorList>
            <consortium name="Pathogen Informatics"/>
        </authorList>
    </citation>
    <scope>NUCLEOTIDE SEQUENCE [LARGE SCALE GENOMIC DNA]</scope>
</reference>
<keyword evidence="2" id="KW-1185">Reference proteome</keyword>
<dbReference type="WBParaSite" id="MCU_014133-RA">
    <property type="protein sequence ID" value="MCU_014133-RA"/>
    <property type="gene ID" value="MCU_014133"/>
</dbReference>
<sequence length="68" mass="7446">MRGGTAATGLSKKVPSHSKNLMEDVFDEQYEQELKQQVDAEVAAYAKTAEKLEAAIKAGDVDLKNLQH</sequence>
<dbReference type="EMBL" id="UXSR01002658">
    <property type="protein sequence ID" value="VDD78905.1"/>
    <property type="molecule type" value="Genomic_DNA"/>
</dbReference>
<protein>
    <submittedName>
        <fullName evidence="3">ATP synthase subunit d, mitochondrial</fullName>
    </submittedName>
</protein>
<evidence type="ECO:0000313" key="2">
    <source>
        <dbReference type="Proteomes" id="UP000267029"/>
    </source>
</evidence>